<evidence type="ECO:0000256" key="6">
    <source>
        <dbReference type="ARBA" id="ARBA00033752"/>
    </source>
</evidence>
<evidence type="ECO:0000256" key="1">
    <source>
        <dbReference type="ARBA" id="ARBA00004173"/>
    </source>
</evidence>
<dbReference type="GO" id="GO:0003735">
    <property type="term" value="F:structural constituent of ribosome"/>
    <property type="evidence" value="ECO:0007669"/>
    <property type="project" value="TreeGrafter"/>
</dbReference>
<dbReference type="Pfam" id="PF08561">
    <property type="entry name" value="Ribosomal_L37"/>
    <property type="match status" value="1"/>
</dbReference>
<dbReference type="PANTHER" id="PTHR28595:SF1">
    <property type="entry name" value="LARGE RIBOSOMAL SUBUNIT PROTEIN ML54"/>
    <property type="match status" value="1"/>
</dbReference>
<evidence type="ECO:0000313" key="8">
    <source>
        <dbReference type="EMBL" id="RKP38126.1"/>
    </source>
</evidence>
<dbReference type="EMBL" id="ML002402">
    <property type="protein sequence ID" value="RKP38126.1"/>
    <property type="molecule type" value="Genomic_DNA"/>
</dbReference>
<dbReference type="Proteomes" id="UP000268162">
    <property type="component" value="Unassembled WGS sequence"/>
</dbReference>
<keyword evidence="4" id="KW-0496">Mitochondrion</keyword>
<evidence type="ECO:0000256" key="3">
    <source>
        <dbReference type="ARBA" id="ARBA00022980"/>
    </source>
</evidence>
<protein>
    <recommendedName>
        <fullName evidence="7">Large ribosomal subunit protein mL54</fullName>
    </recommendedName>
</protein>
<keyword evidence="3 8" id="KW-0689">Ribosomal protein</keyword>
<keyword evidence="5" id="KW-0687">Ribonucleoprotein</keyword>
<keyword evidence="9" id="KW-1185">Reference proteome</keyword>
<organism evidence="8 9">
    <name type="scientific">Dimargaris cristalligena</name>
    <dbReference type="NCBI Taxonomy" id="215637"/>
    <lineage>
        <taxon>Eukaryota</taxon>
        <taxon>Fungi</taxon>
        <taxon>Fungi incertae sedis</taxon>
        <taxon>Zoopagomycota</taxon>
        <taxon>Kickxellomycotina</taxon>
        <taxon>Dimargaritomycetes</taxon>
        <taxon>Dimargaritales</taxon>
        <taxon>Dimargaritaceae</taxon>
        <taxon>Dimargaris</taxon>
    </lineage>
</organism>
<dbReference type="InterPro" id="IPR013870">
    <property type="entry name" value="Ribosomal_mL54"/>
</dbReference>
<evidence type="ECO:0000313" key="9">
    <source>
        <dbReference type="Proteomes" id="UP000268162"/>
    </source>
</evidence>
<comment type="subcellular location">
    <subcellularLocation>
        <location evidence="1">Mitochondrion</location>
    </subcellularLocation>
</comment>
<proteinExistence type="inferred from homology"/>
<evidence type="ECO:0000256" key="5">
    <source>
        <dbReference type="ARBA" id="ARBA00023274"/>
    </source>
</evidence>
<comment type="similarity">
    <text evidence="6">Belongs to the mitochondrion-specific ribosomal protein mL54 family.</text>
</comment>
<dbReference type="PANTHER" id="PTHR28595">
    <property type="entry name" value="39S RIBOSOMAL PROTEIN L54, MITOCHONDRIAL"/>
    <property type="match status" value="1"/>
</dbReference>
<reference evidence="9" key="1">
    <citation type="journal article" date="2018" name="Nat. Microbiol.">
        <title>Leveraging single-cell genomics to expand the fungal tree of life.</title>
        <authorList>
            <person name="Ahrendt S.R."/>
            <person name="Quandt C.A."/>
            <person name="Ciobanu D."/>
            <person name="Clum A."/>
            <person name="Salamov A."/>
            <person name="Andreopoulos B."/>
            <person name="Cheng J.F."/>
            <person name="Woyke T."/>
            <person name="Pelin A."/>
            <person name="Henrissat B."/>
            <person name="Reynolds N.K."/>
            <person name="Benny G.L."/>
            <person name="Smith M.E."/>
            <person name="James T.Y."/>
            <person name="Grigoriev I.V."/>
        </authorList>
    </citation>
    <scope>NUCLEOTIDE SEQUENCE [LARGE SCALE GENOMIC DNA]</scope>
    <source>
        <strain evidence="9">RSA 468</strain>
    </source>
</reference>
<dbReference type="AlphaFoldDB" id="A0A4P9ZWS7"/>
<gene>
    <name evidence="8" type="ORF">BJ085DRAFT_24097</name>
</gene>
<sequence>MVVAAPEKKPHPVSITPEGTVLKGLNFSIDKKDPVAKKDEEYPEWLWTLLDDIPRDQLPDRVRLRKINKEGIKNANFMRKKK</sequence>
<accession>A0A4P9ZWS7</accession>
<dbReference type="STRING" id="215637.A0A4P9ZWS7"/>
<dbReference type="GO" id="GO:0005762">
    <property type="term" value="C:mitochondrial large ribosomal subunit"/>
    <property type="evidence" value="ECO:0007669"/>
    <property type="project" value="TreeGrafter"/>
</dbReference>
<name>A0A4P9ZWS7_9FUNG</name>
<evidence type="ECO:0000256" key="7">
    <source>
        <dbReference type="ARBA" id="ARBA00035179"/>
    </source>
</evidence>
<evidence type="ECO:0000256" key="4">
    <source>
        <dbReference type="ARBA" id="ARBA00023128"/>
    </source>
</evidence>
<evidence type="ECO:0000256" key="2">
    <source>
        <dbReference type="ARBA" id="ARBA00022946"/>
    </source>
</evidence>
<keyword evidence="2" id="KW-0809">Transit peptide</keyword>